<organism evidence="2">
    <name type="scientific">uncultured Chloroflexia bacterium</name>
    <dbReference type="NCBI Taxonomy" id="1672391"/>
    <lineage>
        <taxon>Bacteria</taxon>
        <taxon>Bacillati</taxon>
        <taxon>Chloroflexota</taxon>
        <taxon>Chloroflexia</taxon>
        <taxon>environmental samples</taxon>
    </lineage>
</organism>
<feature type="compositionally biased region" description="Basic and acidic residues" evidence="1">
    <location>
        <begin position="13"/>
        <end position="31"/>
    </location>
</feature>
<sequence length="74" mass="8522">CPNEQANRSTSSRRCDLGLRSRYGQGRDRTGWQDPRNMYTRRSTAPAGTPPQRSSRRCWPCRCKPVQAPEPRCI</sequence>
<reference evidence="2" key="1">
    <citation type="submission" date="2020-02" db="EMBL/GenBank/DDBJ databases">
        <authorList>
            <person name="Meier V. D."/>
        </authorList>
    </citation>
    <scope>NUCLEOTIDE SEQUENCE</scope>
    <source>
        <strain evidence="2">AVDCRST_MAG93</strain>
    </source>
</reference>
<feature type="compositionally biased region" description="Polar residues" evidence="1">
    <location>
        <begin position="1"/>
        <end position="12"/>
    </location>
</feature>
<proteinExistence type="predicted"/>
<gene>
    <name evidence="2" type="ORF">AVDCRST_MAG93-6706</name>
</gene>
<feature type="non-terminal residue" evidence="2">
    <location>
        <position position="74"/>
    </location>
</feature>
<feature type="non-terminal residue" evidence="2">
    <location>
        <position position="1"/>
    </location>
</feature>
<evidence type="ECO:0000313" key="2">
    <source>
        <dbReference type="EMBL" id="CAA9342165.1"/>
    </source>
</evidence>
<dbReference type="AlphaFoldDB" id="A0A6J4LUQ3"/>
<dbReference type="EMBL" id="CADCTR010002261">
    <property type="protein sequence ID" value="CAA9342165.1"/>
    <property type="molecule type" value="Genomic_DNA"/>
</dbReference>
<accession>A0A6J4LUQ3</accession>
<name>A0A6J4LUQ3_9CHLR</name>
<feature type="region of interest" description="Disordered" evidence="1">
    <location>
        <begin position="1"/>
        <end position="57"/>
    </location>
</feature>
<protein>
    <submittedName>
        <fullName evidence="2">Uncharacterized protein</fullName>
    </submittedName>
</protein>
<evidence type="ECO:0000256" key="1">
    <source>
        <dbReference type="SAM" id="MobiDB-lite"/>
    </source>
</evidence>